<protein>
    <submittedName>
        <fullName evidence="3">Uncharacterized protein</fullName>
    </submittedName>
</protein>
<reference evidence="3" key="1">
    <citation type="submission" date="2021-08" db="EMBL/GenBank/DDBJ databases">
        <authorList>
            <person name="Stevens D.C."/>
        </authorList>
    </citation>
    <scope>NUCLEOTIDE SEQUENCE</scope>
    <source>
        <strain evidence="3">DSM 53165</strain>
    </source>
</reference>
<name>A0ABS7TJ21_9BACT</name>
<evidence type="ECO:0000256" key="2">
    <source>
        <dbReference type="SAM" id="MobiDB-lite"/>
    </source>
</evidence>
<proteinExistence type="predicted"/>
<keyword evidence="1" id="KW-0175">Coiled coil</keyword>
<feature type="compositionally biased region" description="Basic and acidic residues" evidence="2">
    <location>
        <begin position="1"/>
        <end position="11"/>
    </location>
</feature>
<feature type="region of interest" description="Disordered" evidence="2">
    <location>
        <begin position="75"/>
        <end position="108"/>
    </location>
</feature>
<accession>A0ABS7TJ21</accession>
<sequence length="201" mass="22096">MSGDGGVKEDGPGAAGTRPGRDRHRYRICELTEASGKGRPKRIEIMAWEDLTDDDVERLRRLNEPRLKPRQVAELDGRTVARGADVTAGEAEASEPAPNPANIRSDNPMECADFASRISWDAYQRAADASAELRAQIVELNQQTLNQTKQIVEMLAELRTQAQQQPPPPPPPVFRQISVEDIAKLVHVGVTAVKEIKKGSN</sequence>
<gene>
    <name evidence="3" type="ORF">K7C98_03065</name>
</gene>
<feature type="region of interest" description="Disordered" evidence="2">
    <location>
        <begin position="1"/>
        <end position="26"/>
    </location>
</feature>
<keyword evidence="4" id="KW-1185">Reference proteome</keyword>
<comment type="caution">
    <text evidence="3">The sequence shown here is derived from an EMBL/GenBank/DDBJ whole genome shotgun (WGS) entry which is preliminary data.</text>
</comment>
<dbReference type="EMBL" id="JAIRAU010000001">
    <property type="protein sequence ID" value="MBZ5708224.1"/>
    <property type="molecule type" value="Genomic_DNA"/>
</dbReference>
<dbReference type="RefSeq" id="WP_224189976.1">
    <property type="nucleotide sequence ID" value="NZ_JAIRAU010000001.1"/>
</dbReference>
<organism evidence="3 4">
    <name type="scientific">Nannocystis pusilla</name>
    <dbReference type="NCBI Taxonomy" id="889268"/>
    <lineage>
        <taxon>Bacteria</taxon>
        <taxon>Pseudomonadati</taxon>
        <taxon>Myxococcota</taxon>
        <taxon>Polyangia</taxon>
        <taxon>Nannocystales</taxon>
        <taxon>Nannocystaceae</taxon>
        <taxon>Nannocystis</taxon>
    </lineage>
</organism>
<evidence type="ECO:0000256" key="1">
    <source>
        <dbReference type="SAM" id="Coils"/>
    </source>
</evidence>
<dbReference type="Proteomes" id="UP001139031">
    <property type="component" value="Unassembled WGS sequence"/>
</dbReference>
<feature type="coiled-coil region" evidence="1">
    <location>
        <begin position="123"/>
        <end position="165"/>
    </location>
</feature>
<evidence type="ECO:0000313" key="4">
    <source>
        <dbReference type="Proteomes" id="UP001139031"/>
    </source>
</evidence>
<evidence type="ECO:0000313" key="3">
    <source>
        <dbReference type="EMBL" id="MBZ5708224.1"/>
    </source>
</evidence>